<feature type="transmembrane region" description="Helical" evidence="10">
    <location>
        <begin position="268"/>
        <end position="301"/>
    </location>
</feature>
<keyword evidence="7 10" id="KW-1133">Transmembrane helix</keyword>
<evidence type="ECO:0000256" key="4">
    <source>
        <dbReference type="ARBA" id="ARBA00022448"/>
    </source>
</evidence>
<evidence type="ECO:0000256" key="10">
    <source>
        <dbReference type="SAM" id="Phobius"/>
    </source>
</evidence>
<feature type="transmembrane region" description="Helical" evidence="10">
    <location>
        <begin position="201"/>
        <end position="220"/>
    </location>
</feature>
<feature type="transmembrane region" description="Helical" evidence="10">
    <location>
        <begin position="132"/>
        <end position="155"/>
    </location>
</feature>
<dbReference type="PIRSF" id="PIRSF006603">
    <property type="entry name" value="DinF"/>
    <property type="match status" value="1"/>
</dbReference>
<feature type="transmembrane region" description="Helical" evidence="10">
    <location>
        <begin position="241"/>
        <end position="262"/>
    </location>
</feature>
<comment type="caution">
    <text evidence="11">The sequence shown here is derived from an EMBL/GenBank/DDBJ whole genome shotgun (WGS) entry which is preliminary data.</text>
</comment>
<feature type="transmembrane region" description="Helical" evidence="10">
    <location>
        <begin position="389"/>
        <end position="407"/>
    </location>
</feature>
<feature type="transmembrane region" description="Helical" evidence="10">
    <location>
        <begin position="12"/>
        <end position="32"/>
    </location>
</feature>
<evidence type="ECO:0000256" key="2">
    <source>
        <dbReference type="ARBA" id="ARBA00008417"/>
    </source>
</evidence>
<evidence type="ECO:0000256" key="1">
    <source>
        <dbReference type="ARBA" id="ARBA00004651"/>
    </source>
</evidence>
<dbReference type="PANTHER" id="PTHR43823:SF3">
    <property type="entry name" value="MULTIDRUG EXPORT PROTEIN MEPA"/>
    <property type="match status" value="1"/>
</dbReference>
<comment type="similarity">
    <text evidence="2">Belongs to the multi antimicrobial extrusion (MATE) (TC 2.A.66.1) family. MepA subfamily.</text>
</comment>
<evidence type="ECO:0000256" key="5">
    <source>
        <dbReference type="ARBA" id="ARBA00022475"/>
    </source>
</evidence>
<feature type="transmembrane region" description="Helical" evidence="10">
    <location>
        <begin position="413"/>
        <end position="432"/>
    </location>
</feature>
<feature type="transmembrane region" description="Helical" evidence="10">
    <location>
        <begin position="355"/>
        <end position="377"/>
    </location>
</feature>
<gene>
    <name evidence="11" type="ORF">L0P57_04560</name>
</gene>
<dbReference type="InterPro" id="IPR045070">
    <property type="entry name" value="MATE_MepA-like"/>
</dbReference>
<dbReference type="InterPro" id="IPR002528">
    <property type="entry name" value="MATE_fam"/>
</dbReference>
<proteinExistence type="inferred from homology"/>
<dbReference type="RefSeq" id="WP_191405600.1">
    <property type="nucleotide sequence ID" value="NZ_JAKNHQ010000004.1"/>
</dbReference>
<feature type="transmembrane region" description="Helical" evidence="10">
    <location>
        <begin position="88"/>
        <end position="112"/>
    </location>
</feature>
<comment type="subcellular location">
    <subcellularLocation>
        <location evidence="1">Cell membrane</location>
        <topology evidence="1">Multi-pass membrane protein</topology>
    </subcellularLocation>
</comment>
<protein>
    <recommendedName>
        <fullName evidence="3">Multidrug export protein MepA</fullName>
    </recommendedName>
</protein>
<evidence type="ECO:0000313" key="12">
    <source>
        <dbReference type="Proteomes" id="UP001298681"/>
    </source>
</evidence>
<name>A0ABS9MI13_9FIRM</name>
<keyword evidence="12" id="KW-1185">Reference proteome</keyword>
<dbReference type="CDD" id="cd13143">
    <property type="entry name" value="MATE_MepA_like"/>
    <property type="match status" value="1"/>
</dbReference>
<accession>A0ABS9MI13</accession>
<evidence type="ECO:0000256" key="3">
    <source>
        <dbReference type="ARBA" id="ARBA00022106"/>
    </source>
</evidence>
<evidence type="ECO:0000256" key="8">
    <source>
        <dbReference type="ARBA" id="ARBA00023136"/>
    </source>
</evidence>
<dbReference type="Proteomes" id="UP001298681">
    <property type="component" value="Unassembled WGS sequence"/>
</dbReference>
<dbReference type="Pfam" id="PF01554">
    <property type="entry name" value="MatE"/>
    <property type="match status" value="2"/>
</dbReference>
<keyword evidence="4" id="KW-0813">Transport</keyword>
<evidence type="ECO:0000256" key="9">
    <source>
        <dbReference type="ARBA" id="ARBA00023251"/>
    </source>
</evidence>
<evidence type="ECO:0000256" key="6">
    <source>
        <dbReference type="ARBA" id="ARBA00022692"/>
    </source>
</evidence>
<dbReference type="PANTHER" id="PTHR43823">
    <property type="entry name" value="SPORULATION PROTEIN YKVU"/>
    <property type="match status" value="1"/>
</dbReference>
<sequence length="460" mass="50025">MNALAREFRFFSLLRFAVPTIVMMLVLSFYTVVDGIFVSRFVGSNALSAVNIAMPLVNIVSGIGVMFATGGSAIVAKEMGENQEDRARGHFTLIVISSIVVGILFALVGFLFTGPIVRALGATELLYEDCYIYSYICLLFAPANIVKCLFDYFMVTAGKPQIGLANSVLGGVINIVLDYVFIVPMGMGVAGAAIATGLGQLLPAIVGILYFVFGTNILHFQKPTFEGKMLAHCCVNGASEMVTNLSMGITTFLFNMAMLHYLGENGVAAITIVLYAQFLMVSIFLGFTSGVAPVISFHYGAQNWEQERRIIRYCYTFLIACSIITLALSILFAPFLMGIFSPEGTEVYDLALHGFYLFVGSFLPVGINIFASGMFTAFSNGLISGLLSLLRTLVFVVLGIVLLPSFLGLDGVWLTIPAAELGAIIFSLFFTWKYRNRYGYGAGAERLKKEKEDLQSLQEA</sequence>
<feature type="transmembrane region" description="Helical" evidence="10">
    <location>
        <begin position="167"/>
        <end position="195"/>
    </location>
</feature>
<feature type="transmembrane region" description="Helical" evidence="10">
    <location>
        <begin position="52"/>
        <end position="76"/>
    </location>
</feature>
<dbReference type="EMBL" id="JAKNHQ010000004">
    <property type="protein sequence ID" value="MCG4610206.1"/>
    <property type="molecule type" value="Genomic_DNA"/>
</dbReference>
<reference evidence="11 12" key="1">
    <citation type="submission" date="2022-01" db="EMBL/GenBank/DDBJ databases">
        <title>Collection of gut derived symbiotic bacterial strains cultured from healthy donors.</title>
        <authorList>
            <person name="Lin H."/>
            <person name="Kohout C."/>
            <person name="Waligurski E."/>
            <person name="Pamer E.G."/>
        </authorList>
    </citation>
    <scope>NUCLEOTIDE SEQUENCE [LARGE SCALE GENOMIC DNA]</scope>
    <source>
        <strain evidence="11 12">DFI.7.58</strain>
    </source>
</reference>
<keyword evidence="9" id="KW-0046">Antibiotic resistance</keyword>
<dbReference type="InterPro" id="IPR048279">
    <property type="entry name" value="MdtK-like"/>
</dbReference>
<keyword evidence="8 10" id="KW-0472">Membrane</keyword>
<keyword evidence="5" id="KW-1003">Cell membrane</keyword>
<organism evidence="11 12">
    <name type="scientific">Anaeromassilibacillus senegalensis</name>
    <dbReference type="NCBI Taxonomy" id="1673717"/>
    <lineage>
        <taxon>Bacteria</taxon>
        <taxon>Bacillati</taxon>
        <taxon>Bacillota</taxon>
        <taxon>Clostridia</taxon>
        <taxon>Eubacteriales</taxon>
        <taxon>Acutalibacteraceae</taxon>
        <taxon>Anaeromassilibacillus</taxon>
    </lineage>
</organism>
<evidence type="ECO:0000256" key="7">
    <source>
        <dbReference type="ARBA" id="ARBA00022989"/>
    </source>
</evidence>
<dbReference type="InterPro" id="IPR051327">
    <property type="entry name" value="MATE_MepA_subfamily"/>
</dbReference>
<evidence type="ECO:0000313" key="11">
    <source>
        <dbReference type="EMBL" id="MCG4610206.1"/>
    </source>
</evidence>
<keyword evidence="6 10" id="KW-0812">Transmembrane</keyword>
<feature type="transmembrane region" description="Helical" evidence="10">
    <location>
        <begin position="313"/>
        <end position="335"/>
    </location>
</feature>